<gene>
    <name evidence="2" type="ORF">NDU88_010047</name>
</gene>
<proteinExistence type="predicted"/>
<feature type="non-terminal residue" evidence="2">
    <location>
        <position position="93"/>
    </location>
</feature>
<sequence length="93" mass="9845">QRLSEERDMESHRQEDADPGGPQPAERPLSEQVGGPKTLGLEDCGGPAGAVLSTCLGYLSDNDPPSPPVTARILGLAYPELDGCLRAAHQPQR</sequence>
<accession>A0AAV7S252</accession>
<keyword evidence="3" id="KW-1185">Reference proteome</keyword>
<evidence type="ECO:0000313" key="2">
    <source>
        <dbReference type="EMBL" id="KAJ1157333.1"/>
    </source>
</evidence>
<feature type="region of interest" description="Disordered" evidence="1">
    <location>
        <begin position="1"/>
        <end position="46"/>
    </location>
</feature>
<name>A0AAV7S252_PLEWA</name>
<feature type="non-terminal residue" evidence="2">
    <location>
        <position position="1"/>
    </location>
</feature>
<reference evidence="2" key="1">
    <citation type="journal article" date="2022" name="bioRxiv">
        <title>Sequencing and chromosome-scale assembly of the giantPleurodeles waltlgenome.</title>
        <authorList>
            <person name="Brown T."/>
            <person name="Elewa A."/>
            <person name="Iarovenko S."/>
            <person name="Subramanian E."/>
            <person name="Araus A.J."/>
            <person name="Petzold A."/>
            <person name="Susuki M."/>
            <person name="Suzuki K.-i.T."/>
            <person name="Hayashi T."/>
            <person name="Toyoda A."/>
            <person name="Oliveira C."/>
            <person name="Osipova E."/>
            <person name="Leigh N.D."/>
            <person name="Simon A."/>
            <person name="Yun M.H."/>
        </authorList>
    </citation>
    <scope>NUCLEOTIDE SEQUENCE</scope>
    <source>
        <strain evidence="2">20211129_DDA</strain>
        <tissue evidence="2">Liver</tissue>
    </source>
</reference>
<dbReference type="EMBL" id="JANPWB010000009">
    <property type="protein sequence ID" value="KAJ1157333.1"/>
    <property type="molecule type" value="Genomic_DNA"/>
</dbReference>
<evidence type="ECO:0000313" key="3">
    <source>
        <dbReference type="Proteomes" id="UP001066276"/>
    </source>
</evidence>
<dbReference type="AlphaFoldDB" id="A0AAV7S252"/>
<comment type="caution">
    <text evidence="2">The sequence shown here is derived from an EMBL/GenBank/DDBJ whole genome shotgun (WGS) entry which is preliminary data.</text>
</comment>
<protein>
    <submittedName>
        <fullName evidence="2">Uncharacterized protein</fullName>
    </submittedName>
</protein>
<feature type="compositionally biased region" description="Basic and acidic residues" evidence="1">
    <location>
        <begin position="1"/>
        <end position="16"/>
    </location>
</feature>
<evidence type="ECO:0000256" key="1">
    <source>
        <dbReference type="SAM" id="MobiDB-lite"/>
    </source>
</evidence>
<dbReference type="Proteomes" id="UP001066276">
    <property type="component" value="Chromosome 5"/>
</dbReference>
<organism evidence="2 3">
    <name type="scientific">Pleurodeles waltl</name>
    <name type="common">Iberian ribbed newt</name>
    <dbReference type="NCBI Taxonomy" id="8319"/>
    <lineage>
        <taxon>Eukaryota</taxon>
        <taxon>Metazoa</taxon>
        <taxon>Chordata</taxon>
        <taxon>Craniata</taxon>
        <taxon>Vertebrata</taxon>
        <taxon>Euteleostomi</taxon>
        <taxon>Amphibia</taxon>
        <taxon>Batrachia</taxon>
        <taxon>Caudata</taxon>
        <taxon>Salamandroidea</taxon>
        <taxon>Salamandridae</taxon>
        <taxon>Pleurodelinae</taxon>
        <taxon>Pleurodeles</taxon>
    </lineage>
</organism>